<evidence type="ECO:0000313" key="2">
    <source>
        <dbReference type="Proteomes" id="UP000430146"/>
    </source>
</evidence>
<reference evidence="1 2" key="1">
    <citation type="submission" date="2019-11" db="EMBL/GenBank/DDBJ databases">
        <authorList>
            <person name="Holert J."/>
        </authorList>
    </citation>
    <scope>NUCLEOTIDE SEQUENCE [LARGE SCALE GENOMIC DNA]</scope>
    <source>
        <strain evidence="1">BC8_1</strain>
    </source>
</reference>
<keyword evidence="2" id="KW-1185">Reference proteome</keyword>
<dbReference type="EMBL" id="CACSIP010000001">
    <property type="protein sequence ID" value="CAA0078297.1"/>
    <property type="molecule type" value="Genomic_DNA"/>
</dbReference>
<organism evidence="1 2">
    <name type="scientific">Mycolicibacterium vanbaalenii</name>
    <name type="common">Mycobacterium vanbaalenii</name>
    <dbReference type="NCBI Taxonomy" id="110539"/>
    <lineage>
        <taxon>Bacteria</taxon>
        <taxon>Bacillati</taxon>
        <taxon>Actinomycetota</taxon>
        <taxon>Actinomycetes</taxon>
        <taxon>Mycobacteriales</taxon>
        <taxon>Mycobacteriaceae</taxon>
        <taxon>Mycolicibacterium</taxon>
    </lineage>
</organism>
<gene>
    <name evidence="1" type="ORF">AELLOGFF_00008</name>
</gene>
<dbReference type="AlphaFoldDB" id="A0A5S9MMU4"/>
<proteinExistence type="predicted"/>
<accession>A0A5S9MMU4</accession>
<evidence type="ECO:0000313" key="1">
    <source>
        <dbReference type="EMBL" id="CAA0078297.1"/>
    </source>
</evidence>
<protein>
    <submittedName>
        <fullName evidence="1">Uncharacterized protein</fullName>
    </submittedName>
</protein>
<sequence length="430" mass="46115">MSEHFGVAAGVITPNPWMQYRPVASESAMSVSRSYAPSGGGNKDDLVQSVVVSWTNTAPEAQWLHGMVTRSGVQVGLQARSRGYLADFHGYVTAASKPAADAYELFEVSRSGGGMNTGSGGGLGGTEFGIAEKRENTTSAPFMPHSPGLIRVESGDTVWCRVDVRFRTEFWENTSVPGGSSESGFISGDTRIDLFAIPTIVDPGPRPNPTIVGVESAREVSGLLGEVPTVVDVPAGVAEGDMIIAIVANNWGLLSDIVAEESGWTQIHVRDAGWQDIHMRVFLRIATDDEPETYTFHNGLAAEEITHLIVVRDVSLLLDDGWYVASSLRQRWWERNDGHIAPSIDRSGQLLLCLSYFSHGLSQAPITQEQPTGMTVLSEVTGAASTMAIAVLSSPPRPTGERAFVPSKRPVWSGHSICVTMLLPGTKPSP</sequence>
<dbReference type="OrthoDB" id="4656932at2"/>
<dbReference type="Proteomes" id="UP000430146">
    <property type="component" value="Unassembled WGS sequence"/>
</dbReference>
<name>A0A5S9MMU4_MYCVN</name>